<dbReference type="Proteomes" id="UP000245506">
    <property type="component" value="Unassembled WGS sequence"/>
</dbReference>
<feature type="transmembrane region" description="Helical" evidence="7">
    <location>
        <begin position="201"/>
        <end position="224"/>
    </location>
</feature>
<evidence type="ECO:0000256" key="6">
    <source>
        <dbReference type="ARBA" id="ARBA00023136"/>
    </source>
</evidence>
<accession>A0A317CIG3</accession>
<dbReference type="OrthoDB" id="9765987at2"/>
<feature type="transmembrane region" description="Helical" evidence="7">
    <location>
        <begin position="129"/>
        <end position="149"/>
    </location>
</feature>
<feature type="transmembrane region" description="Helical" evidence="7">
    <location>
        <begin position="309"/>
        <end position="330"/>
    </location>
</feature>
<feature type="transmembrane region" description="Helical" evidence="7">
    <location>
        <begin position="278"/>
        <end position="302"/>
    </location>
</feature>
<dbReference type="AlphaFoldDB" id="A0A317CIG3"/>
<dbReference type="RefSeq" id="WP_109822189.1">
    <property type="nucleotide sequence ID" value="NZ_QGKL01000012.1"/>
</dbReference>
<evidence type="ECO:0000256" key="7">
    <source>
        <dbReference type="SAM" id="Phobius"/>
    </source>
</evidence>
<keyword evidence="5 7" id="KW-1133">Transmembrane helix</keyword>
<dbReference type="InterPro" id="IPR005614">
    <property type="entry name" value="NrfD-like"/>
</dbReference>
<evidence type="ECO:0000256" key="2">
    <source>
        <dbReference type="ARBA" id="ARBA00008929"/>
    </source>
</evidence>
<protein>
    <submittedName>
        <fullName evidence="8">Molybdopterin oxidoreductase</fullName>
    </submittedName>
</protein>
<evidence type="ECO:0000256" key="3">
    <source>
        <dbReference type="ARBA" id="ARBA00022475"/>
    </source>
</evidence>
<dbReference type="Pfam" id="PF03916">
    <property type="entry name" value="NrfD"/>
    <property type="match status" value="1"/>
</dbReference>
<comment type="caution">
    <text evidence="8">The sequence shown here is derived from an EMBL/GenBank/DDBJ whole genome shotgun (WGS) entry which is preliminary data.</text>
</comment>
<name>A0A317CIG3_9GAMM</name>
<evidence type="ECO:0000256" key="5">
    <source>
        <dbReference type="ARBA" id="ARBA00022989"/>
    </source>
</evidence>
<dbReference type="InterPro" id="IPR052049">
    <property type="entry name" value="Electron_transfer_protein"/>
</dbReference>
<dbReference type="PANTHER" id="PTHR34856">
    <property type="entry name" value="PROTEIN NRFD"/>
    <property type="match status" value="1"/>
</dbReference>
<feature type="transmembrane region" description="Helical" evidence="7">
    <location>
        <begin position="91"/>
        <end position="109"/>
    </location>
</feature>
<dbReference type="GO" id="GO:0005886">
    <property type="term" value="C:plasma membrane"/>
    <property type="evidence" value="ECO:0007669"/>
    <property type="project" value="UniProtKB-SubCell"/>
</dbReference>
<feature type="transmembrane region" description="Helical" evidence="7">
    <location>
        <begin position="236"/>
        <end position="258"/>
    </location>
</feature>
<feature type="transmembrane region" description="Helical" evidence="7">
    <location>
        <begin position="57"/>
        <end position="79"/>
    </location>
</feature>
<keyword evidence="4 7" id="KW-0812">Transmembrane</keyword>
<keyword evidence="3" id="KW-1003">Cell membrane</keyword>
<comment type="subcellular location">
    <subcellularLocation>
        <location evidence="1">Cell membrane</location>
        <topology evidence="1">Multi-pass membrane protein</topology>
    </subcellularLocation>
</comment>
<comment type="similarity">
    <text evidence="2">Belongs to the NrfD family.</text>
</comment>
<evidence type="ECO:0000256" key="4">
    <source>
        <dbReference type="ARBA" id="ARBA00022692"/>
    </source>
</evidence>
<feature type="transmembrane region" description="Helical" evidence="7">
    <location>
        <begin position="16"/>
        <end position="37"/>
    </location>
</feature>
<dbReference type="PANTHER" id="PTHR34856:SF2">
    <property type="entry name" value="PROTEIN NRFD"/>
    <property type="match status" value="1"/>
</dbReference>
<sequence length="389" mass="42798">MQRTDFHEIEISSRRFYSILVTLAGVLVAAAYAFFYMESQGHFVTGMNNQVVWGLPHVVAIFLIVTASGAANVASLGSVFNKPAYQPYGRISLVLAMSLLLGGLLVILLDLGHADRLIIAMTHFNFDSVFAWNILLYSGFFVIMGLYLWSIMDRTATAKRCYQPLAYLGFVWRFILTAGTGSIFGVLVAREYYDILMMAPLFIASSYLIGTACFSLVLLLLYKLEGRQLSEVIKSRLAISLCLCIVVVTLIELARHLLNYFIMGYTAVEVFVLRDAGAVTLMFWLGQVVIGLVLPIILLYLPSVKRSRLAIASTLIMLGGLCQLYVIIIGGQLQPLRLFPNAVTETSGNLDIAYSASLPELMLSLGGVAITLFVFTIAVKVLRLTPANS</sequence>
<evidence type="ECO:0000313" key="9">
    <source>
        <dbReference type="Proteomes" id="UP000245506"/>
    </source>
</evidence>
<feature type="transmembrane region" description="Helical" evidence="7">
    <location>
        <begin position="170"/>
        <end position="189"/>
    </location>
</feature>
<keyword evidence="6 7" id="KW-0472">Membrane</keyword>
<proteinExistence type="inferred from homology"/>
<dbReference type="EMBL" id="QGKL01000012">
    <property type="protein sequence ID" value="PWQ98348.1"/>
    <property type="molecule type" value="Genomic_DNA"/>
</dbReference>
<organism evidence="8 9">
    <name type="scientific">Leucothrix arctica</name>
    <dbReference type="NCBI Taxonomy" id="1481894"/>
    <lineage>
        <taxon>Bacteria</taxon>
        <taxon>Pseudomonadati</taxon>
        <taxon>Pseudomonadota</taxon>
        <taxon>Gammaproteobacteria</taxon>
        <taxon>Thiotrichales</taxon>
        <taxon>Thiotrichaceae</taxon>
        <taxon>Leucothrix</taxon>
    </lineage>
</organism>
<feature type="transmembrane region" description="Helical" evidence="7">
    <location>
        <begin position="361"/>
        <end position="382"/>
    </location>
</feature>
<keyword evidence="9" id="KW-1185">Reference proteome</keyword>
<evidence type="ECO:0000256" key="1">
    <source>
        <dbReference type="ARBA" id="ARBA00004651"/>
    </source>
</evidence>
<evidence type="ECO:0000313" key="8">
    <source>
        <dbReference type="EMBL" id="PWQ98348.1"/>
    </source>
</evidence>
<reference evidence="8 9" key="1">
    <citation type="submission" date="2018-05" db="EMBL/GenBank/DDBJ databases">
        <title>Leucothrix arctica sp. nov., isolated from Arctic seawater.</title>
        <authorList>
            <person name="Choi A."/>
            <person name="Baek K."/>
        </authorList>
    </citation>
    <scope>NUCLEOTIDE SEQUENCE [LARGE SCALE GENOMIC DNA]</scope>
    <source>
        <strain evidence="8 9">IMCC9719</strain>
    </source>
</reference>
<gene>
    <name evidence="8" type="ORF">DKT75_04260</name>
</gene>